<accession>B0X783</accession>
<sequence>MAKGPESSPLQCCHNQRQRYEEQLKSSIISPGIQPSLAQESHLHLQINVIPIRVEMELTLGPNSAIATELTGDVPFLFCRSRQKRRLADRSAADSQAKSCRVPSDKKVDRAHGGKLVFGNESLEKAIIESHFPPCNSQLNWMAYRNGFGDVGGEFWLGLEKIYQLTKEGTWELIVELRDFHDNYKYARYSEFALGNEREKYALSELGTYSGTAGDYLKYHKGMKFSTFDNENDVDDSRHCAEEFHGAWCNLNTGTPNACPTYTDAQASKKRWNGNFNSLALGHNSTNRDDSCFQ</sequence>
<reference evidence="2" key="1">
    <citation type="submission" date="2007-03" db="EMBL/GenBank/DDBJ databases">
        <title>Annotation of Culex pipiens quinquefasciatus.</title>
        <authorList>
            <consortium name="The Broad Institute Genome Sequencing Platform"/>
            <person name="Atkinson P.W."/>
            <person name="Hemingway J."/>
            <person name="Christensen B.M."/>
            <person name="Higgs S."/>
            <person name="Kodira C."/>
            <person name="Hannick L."/>
            <person name="Megy K."/>
            <person name="O'Leary S."/>
            <person name="Pearson M."/>
            <person name="Haas B.J."/>
            <person name="Mauceli E."/>
            <person name="Wortman J.R."/>
            <person name="Lee N.H."/>
            <person name="Guigo R."/>
            <person name="Stanke M."/>
            <person name="Alvarado L."/>
            <person name="Amedeo P."/>
            <person name="Antoine C.H."/>
            <person name="Arensburger P."/>
            <person name="Bidwell S.L."/>
            <person name="Crawford M."/>
            <person name="Camaro F."/>
            <person name="Devon K."/>
            <person name="Engels R."/>
            <person name="Hammond M."/>
            <person name="Howarth C."/>
            <person name="Koehrsen M."/>
            <person name="Lawson D."/>
            <person name="Montgomery P."/>
            <person name="Nene V."/>
            <person name="Nusbaum C."/>
            <person name="Puiu D."/>
            <person name="Romero-Severson J."/>
            <person name="Severson D.W."/>
            <person name="Shumway M."/>
            <person name="Sisk P."/>
            <person name="Stolte C."/>
            <person name="Zeng Q."/>
            <person name="Eisenstadt E."/>
            <person name="Fraser-Liggett C."/>
            <person name="Strausberg R."/>
            <person name="Galagan J."/>
            <person name="Birren B."/>
            <person name="Collins F.H."/>
        </authorList>
    </citation>
    <scope>NUCLEOTIDE SEQUENCE [LARGE SCALE GENOMIC DNA]</scope>
    <source>
        <strain evidence="2">JHB</strain>
    </source>
</reference>
<feature type="domain" description="Fibrinogen C-terminal" evidence="1">
    <location>
        <begin position="70"/>
        <end position="248"/>
    </location>
</feature>
<dbReference type="AlphaFoldDB" id="B0X783"/>
<dbReference type="VEuPathDB" id="VectorBase:CPIJ015014"/>
<proteinExistence type="predicted"/>
<dbReference type="HOGENOM" id="CLU_947488_0_0_1"/>
<dbReference type="EnsemblMetazoa" id="CPIJ015014-RA">
    <property type="protein sequence ID" value="CPIJ015014-PA"/>
    <property type="gene ID" value="CPIJ015014"/>
</dbReference>
<dbReference type="GO" id="GO:0005615">
    <property type="term" value="C:extracellular space"/>
    <property type="evidence" value="ECO:0007669"/>
    <property type="project" value="TreeGrafter"/>
</dbReference>
<gene>
    <name evidence="3" type="primary">6048609</name>
    <name evidence="2" type="ORF">CpipJ_CPIJ015014</name>
</gene>
<dbReference type="SMART" id="SM00186">
    <property type="entry name" value="FBG"/>
    <property type="match status" value="1"/>
</dbReference>
<dbReference type="Pfam" id="PF00147">
    <property type="entry name" value="Fibrinogen_C"/>
    <property type="match status" value="1"/>
</dbReference>
<evidence type="ECO:0000313" key="2">
    <source>
        <dbReference type="EMBL" id="EDS41777.1"/>
    </source>
</evidence>
<dbReference type="InParanoid" id="B0X783"/>
<dbReference type="EMBL" id="DS232441">
    <property type="protein sequence ID" value="EDS41777.1"/>
    <property type="molecule type" value="Genomic_DNA"/>
</dbReference>
<dbReference type="SUPFAM" id="SSF56496">
    <property type="entry name" value="Fibrinogen C-terminal domain-like"/>
    <property type="match status" value="1"/>
</dbReference>
<name>B0X783_CULQU</name>
<evidence type="ECO:0000313" key="3">
    <source>
        <dbReference type="EnsemblMetazoa" id="CPIJ015014-PA"/>
    </source>
</evidence>
<keyword evidence="4" id="KW-1185">Reference proteome</keyword>
<evidence type="ECO:0000259" key="1">
    <source>
        <dbReference type="PROSITE" id="PS51406"/>
    </source>
</evidence>
<dbReference type="KEGG" id="cqu:CpipJ_CPIJ015014"/>
<dbReference type="Proteomes" id="UP000002320">
    <property type="component" value="Unassembled WGS sequence"/>
</dbReference>
<reference evidence="3" key="2">
    <citation type="submission" date="2021-02" db="UniProtKB">
        <authorList>
            <consortium name="EnsemblMetazoa"/>
        </authorList>
    </citation>
    <scope>IDENTIFICATION</scope>
    <source>
        <strain evidence="3">JHB</strain>
    </source>
</reference>
<dbReference type="InterPro" id="IPR014716">
    <property type="entry name" value="Fibrinogen_a/b/g_C_1"/>
</dbReference>
<dbReference type="OrthoDB" id="7734170at2759"/>
<dbReference type="PROSITE" id="PS51406">
    <property type="entry name" value="FIBRINOGEN_C_2"/>
    <property type="match status" value="1"/>
</dbReference>
<dbReference type="VEuPathDB" id="VectorBase:CQUJHB006487"/>
<dbReference type="InterPro" id="IPR050373">
    <property type="entry name" value="Fibrinogen_C-term_domain"/>
</dbReference>
<dbReference type="STRING" id="7176.B0X783"/>
<dbReference type="Gene3D" id="3.90.215.10">
    <property type="entry name" value="Gamma Fibrinogen, chain A, domain 1"/>
    <property type="match status" value="1"/>
</dbReference>
<protein>
    <recommendedName>
        <fullName evidence="1">Fibrinogen C-terminal domain-containing protein</fullName>
    </recommendedName>
</protein>
<dbReference type="eggNOG" id="KOG2579">
    <property type="taxonomic scope" value="Eukaryota"/>
</dbReference>
<dbReference type="InterPro" id="IPR036056">
    <property type="entry name" value="Fibrinogen-like_C"/>
</dbReference>
<dbReference type="PANTHER" id="PTHR19143">
    <property type="entry name" value="FIBRINOGEN/TENASCIN/ANGIOPOEITIN"/>
    <property type="match status" value="1"/>
</dbReference>
<dbReference type="PANTHER" id="PTHR19143:SF327">
    <property type="entry name" value="FI21813P1-RELATED"/>
    <property type="match status" value="1"/>
</dbReference>
<organism>
    <name type="scientific">Culex quinquefasciatus</name>
    <name type="common">Southern house mosquito</name>
    <name type="synonym">Culex pungens</name>
    <dbReference type="NCBI Taxonomy" id="7176"/>
    <lineage>
        <taxon>Eukaryota</taxon>
        <taxon>Metazoa</taxon>
        <taxon>Ecdysozoa</taxon>
        <taxon>Arthropoda</taxon>
        <taxon>Hexapoda</taxon>
        <taxon>Insecta</taxon>
        <taxon>Pterygota</taxon>
        <taxon>Neoptera</taxon>
        <taxon>Endopterygota</taxon>
        <taxon>Diptera</taxon>
        <taxon>Nematocera</taxon>
        <taxon>Culicoidea</taxon>
        <taxon>Culicidae</taxon>
        <taxon>Culicinae</taxon>
        <taxon>Culicini</taxon>
        <taxon>Culex</taxon>
        <taxon>Culex</taxon>
    </lineage>
</organism>
<evidence type="ECO:0000313" key="4">
    <source>
        <dbReference type="Proteomes" id="UP000002320"/>
    </source>
</evidence>
<dbReference type="InterPro" id="IPR002181">
    <property type="entry name" value="Fibrinogen_a/b/g_C_dom"/>
</dbReference>